<keyword evidence="2" id="KW-0805">Transcription regulation</keyword>
<keyword evidence="3" id="KW-0809">Transit peptide</keyword>
<dbReference type="InterPro" id="IPR038538">
    <property type="entry name" value="MTERF_sf"/>
</dbReference>
<gene>
    <name evidence="4" type="ORF">HS088_TW17G00217</name>
</gene>
<proteinExistence type="inferred from homology"/>
<dbReference type="PANTHER" id="PTHR13068:SF133">
    <property type="entry name" value="MITOCHONDRIAL TRANSCRIPTION TERMINATION FACTOR FAMILY PROTEIN"/>
    <property type="match status" value="1"/>
</dbReference>
<evidence type="ECO:0000256" key="3">
    <source>
        <dbReference type="ARBA" id="ARBA00022946"/>
    </source>
</evidence>
<dbReference type="InParanoid" id="A0A7J7CFP1"/>
<reference evidence="4 5" key="1">
    <citation type="journal article" date="2020" name="Nat. Commun.">
        <title>Genome of Tripterygium wilfordii and identification of cytochrome P450 involved in triptolide biosynthesis.</title>
        <authorList>
            <person name="Tu L."/>
            <person name="Su P."/>
            <person name="Zhang Z."/>
            <person name="Gao L."/>
            <person name="Wang J."/>
            <person name="Hu T."/>
            <person name="Zhou J."/>
            <person name="Zhang Y."/>
            <person name="Zhao Y."/>
            <person name="Liu Y."/>
            <person name="Song Y."/>
            <person name="Tong Y."/>
            <person name="Lu Y."/>
            <person name="Yang J."/>
            <person name="Xu C."/>
            <person name="Jia M."/>
            <person name="Peters R.J."/>
            <person name="Huang L."/>
            <person name="Gao W."/>
        </authorList>
    </citation>
    <scope>NUCLEOTIDE SEQUENCE [LARGE SCALE GENOMIC DNA]</scope>
    <source>
        <strain evidence="5">cv. XIE 37</strain>
        <tissue evidence="4">Leaf</tissue>
    </source>
</reference>
<dbReference type="GO" id="GO:0003676">
    <property type="term" value="F:nucleic acid binding"/>
    <property type="evidence" value="ECO:0007669"/>
    <property type="project" value="InterPro"/>
</dbReference>
<dbReference type="EMBL" id="JAAARO010000017">
    <property type="protein sequence ID" value="KAF5732687.1"/>
    <property type="molecule type" value="Genomic_DNA"/>
</dbReference>
<evidence type="ECO:0000256" key="1">
    <source>
        <dbReference type="ARBA" id="ARBA00007692"/>
    </source>
</evidence>
<accession>A0A7J7CFP1</accession>
<dbReference type="SMART" id="SM00733">
    <property type="entry name" value="Mterf"/>
    <property type="match status" value="7"/>
</dbReference>
<organism evidence="4 5">
    <name type="scientific">Tripterygium wilfordii</name>
    <name type="common">Thunder God vine</name>
    <dbReference type="NCBI Taxonomy" id="458696"/>
    <lineage>
        <taxon>Eukaryota</taxon>
        <taxon>Viridiplantae</taxon>
        <taxon>Streptophyta</taxon>
        <taxon>Embryophyta</taxon>
        <taxon>Tracheophyta</taxon>
        <taxon>Spermatophyta</taxon>
        <taxon>Magnoliopsida</taxon>
        <taxon>eudicotyledons</taxon>
        <taxon>Gunneridae</taxon>
        <taxon>Pentapetalae</taxon>
        <taxon>rosids</taxon>
        <taxon>fabids</taxon>
        <taxon>Celastrales</taxon>
        <taxon>Celastraceae</taxon>
        <taxon>Tripterygium</taxon>
    </lineage>
</organism>
<protein>
    <recommendedName>
        <fullName evidence="6">Mitochondrial transcription termination factor family protein</fullName>
    </recommendedName>
</protein>
<dbReference type="Pfam" id="PF02536">
    <property type="entry name" value="mTERF"/>
    <property type="match status" value="2"/>
</dbReference>
<dbReference type="OrthoDB" id="637682at2759"/>
<keyword evidence="2" id="KW-0804">Transcription</keyword>
<evidence type="ECO:0008006" key="6">
    <source>
        <dbReference type="Google" id="ProtNLM"/>
    </source>
</evidence>
<keyword evidence="5" id="KW-1185">Reference proteome</keyword>
<dbReference type="AlphaFoldDB" id="A0A7J7CFP1"/>
<dbReference type="GO" id="GO:0006353">
    <property type="term" value="P:DNA-templated transcription termination"/>
    <property type="evidence" value="ECO:0007669"/>
    <property type="project" value="UniProtKB-KW"/>
</dbReference>
<keyword evidence="2" id="KW-0806">Transcription termination</keyword>
<evidence type="ECO:0000313" key="4">
    <source>
        <dbReference type="EMBL" id="KAF5732687.1"/>
    </source>
</evidence>
<comment type="caution">
    <text evidence="4">The sequence shown here is derived from an EMBL/GenBank/DDBJ whole genome shotgun (WGS) entry which is preliminary data.</text>
</comment>
<comment type="similarity">
    <text evidence="1">Belongs to the mTERF family.</text>
</comment>
<dbReference type="InterPro" id="IPR003690">
    <property type="entry name" value="MTERF"/>
</dbReference>
<dbReference type="FunFam" id="1.25.70.10:FF:000001">
    <property type="entry name" value="Mitochondrial transcription termination factor-like"/>
    <property type="match status" value="1"/>
</dbReference>
<evidence type="ECO:0000256" key="2">
    <source>
        <dbReference type="ARBA" id="ARBA00022472"/>
    </source>
</evidence>
<dbReference type="Proteomes" id="UP000593562">
    <property type="component" value="Unassembled WGS sequence"/>
</dbReference>
<evidence type="ECO:0000313" key="5">
    <source>
        <dbReference type="Proteomes" id="UP000593562"/>
    </source>
</evidence>
<dbReference type="Gene3D" id="1.25.70.10">
    <property type="entry name" value="Transcription termination factor 3, mitochondrial"/>
    <property type="match status" value="1"/>
</dbReference>
<dbReference type="PANTHER" id="PTHR13068">
    <property type="entry name" value="CGI-12 PROTEIN-RELATED"/>
    <property type="match status" value="1"/>
</dbReference>
<name>A0A7J7CFP1_TRIWF</name>
<sequence>MFALIRKSSCPISNGIRVLVNPIPQLRFLEFCAPKFSSAAEKDGLQHSFIVSYLVNSCFLTLESAKSLSKKVHFETPKNPDSVLNLLKKYGFTSDDIAKIVRARPEVLTYDAKKTLLPKIEFFLSKHISSSDLAMVFVRGPTLFCLSLEKVIIPCYDFLKSVLVNDKRVFSSLKRSPRLASSNVDKILAPNVSVMRNIGLPQSSISKLLSHSPNVFVQKPEKFDKVIRKVLSMGLNPLSTSFCDAIEIILQLSESTWEHKMKLYRSWGWSDDDIWAAFKKKPRVMAFSDNKISKTMHFLVNIMGWQSSNVAKSSYVLYYSLEKRIIPRCSVLKFLALKGLIGEDASRIPYIFQLVEEQFLDKYVTKYEKQVPQILSVYQGKVCPQELGLRYEEVYF</sequence>